<reference evidence="2" key="1">
    <citation type="journal article" date="2019" name="PLoS Negl. Trop. Dis.">
        <title>Revisiting the worldwide diversity of Leptospira species in the environment.</title>
        <authorList>
            <person name="Vincent A.T."/>
            <person name="Schiettekatte O."/>
            <person name="Bourhy P."/>
            <person name="Veyrier F.J."/>
            <person name="Picardeau M."/>
        </authorList>
    </citation>
    <scope>NUCLEOTIDE SEQUENCE [LARGE SCALE GENOMIC DNA]</scope>
    <source>
        <strain evidence="2">201800295</strain>
    </source>
</reference>
<proteinExistence type="predicted"/>
<gene>
    <name evidence="1" type="ORF">EHQ10_18650</name>
</gene>
<protein>
    <submittedName>
        <fullName evidence="1">Uncharacterized protein</fullName>
    </submittedName>
</protein>
<dbReference type="Proteomes" id="UP000297617">
    <property type="component" value="Unassembled WGS sequence"/>
</dbReference>
<comment type="caution">
    <text evidence="1">The sequence shown here is derived from an EMBL/GenBank/DDBJ whole genome shotgun (WGS) entry which is preliminary data.</text>
</comment>
<name>A0ABY2L2P2_9LEPT</name>
<keyword evidence="2" id="KW-1185">Reference proteome</keyword>
<evidence type="ECO:0000313" key="2">
    <source>
        <dbReference type="Proteomes" id="UP000297617"/>
    </source>
</evidence>
<evidence type="ECO:0000313" key="1">
    <source>
        <dbReference type="EMBL" id="TGK45925.1"/>
    </source>
</evidence>
<organism evidence="1 2">
    <name type="scientific">Leptospira bouyouniensis</name>
    <dbReference type="NCBI Taxonomy" id="2484911"/>
    <lineage>
        <taxon>Bacteria</taxon>
        <taxon>Pseudomonadati</taxon>
        <taxon>Spirochaetota</taxon>
        <taxon>Spirochaetia</taxon>
        <taxon>Leptospirales</taxon>
        <taxon>Leptospiraceae</taxon>
        <taxon>Leptospira</taxon>
    </lineage>
</organism>
<accession>A0ABY2L2P2</accession>
<sequence>MKNNFFLIITQFILIFPINIHTNDPYNSFQPDKGIHPFYFNETPGYNLNECKEKENCIKACPEKEYRPGLIYRITKEPSRIKCLELCDQMSCKLNEKL</sequence>
<dbReference type="EMBL" id="RQFD01000019">
    <property type="protein sequence ID" value="TGK45925.1"/>
    <property type="molecule type" value="Genomic_DNA"/>
</dbReference>